<evidence type="ECO:0000313" key="2">
    <source>
        <dbReference type="Proteomes" id="UP000585638"/>
    </source>
</evidence>
<sequence>MFRPNGQYIASAVPARPRTHRLRQKKLGDGNVRVFPK</sequence>
<name>A0A7W9KQJ0_9PSEU</name>
<gene>
    <name evidence="1" type="ORF">BJ998_008141</name>
</gene>
<comment type="caution">
    <text evidence="1">The sequence shown here is derived from an EMBL/GenBank/DDBJ whole genome shotgun (WGS) entry which is preliminary data.</text>
</comment>
<keyword evidence="2" id="KW-1185">Reference proteome</keyword>
<dbReference type="AlphaFoldDB" id="A0A7W9KQJ0"/>
<protein>
    <submittedName>
        <fullName evidence="1">Uncharacterized protein</fullName>
    </submittedName>
</protein>
<dbReference type="Proteomes" id="UP000585638">
    <property type="component" value="Unassembled WGS sequence"/>
</dbReference>
<evidence type="ECO:0000313" key="1">
    <source>
        <dbReference type="EMBL" id="MBB5896882.1"/>
    </source>
</evidence>
<reference evidence="1 2" key="1">
    <citation type="submission" date="2020-08" db="EMBL/GenBank/DDBJ databases">
        <title>Sequencing the genomes of 1000 actinobacteria strains.</title>
        <authorList>
            <person name="Klenk H.-P."/>
        </authorList>
    </citation>
    <scope>NUCLEOTIDE SEQUENCE [LARGE SCALE GENOMIC DNA]</scope>
    <source>
        <strain evidence="1 2">DSM 43851</strain>
    </source>
</reference>
<organism evidence="1 2">
    <name type="scientific">Kutzneria kofuensis</name>
    <dbReference type="NCBI Taxonomy" id="103725"/>
    <lineage>
        <taxon>Bacteria</taxon>
        <taxon>Bacillati</taxon>
        <taxon>Actinomycetota</taxon>
        <taxon>Actinomycetes</taxon>
        <taxon>Pseudonocardiales</taxon>
        <taxon>Pseudonocardiaceae</taxon>
        <taxon>Kutzneria</taxon>
    </lineage>
</organism>
<proteinExistence type="predicted"/>
<accession>A0A7W9KQJ0</accession>
<dbReference type="EMBL" id="JACHIR010000002">
    <property type="protein sequence ID" value="MBB5896882.1"/>
    <property type="molecule type" value="Genomic_DNA"/>
</dbReference>